<protein>
    <submittedName>
        <fullName evidence="1">Tryptophan halogenase</fullName>
        <ecNumber evidence="1">1.14.19.9</ecNumber>
    </submittedName>
</protein>
<sequence length="504" mass="56872">MIENHQVKSIIIAGGGTAGWMAAAKLSQHFAKTDIKITVVESTAIGTVGVGEATIPTLRRFYQALGMTDMDVMRKTSATIKLGIEFKNWHQSNTSFIHPFGLFGHEANGIRFHHYWLKLQQLGEQSKLEEYSLGIALARANRFTFPAEKPSSPLSVFDWALHFDAGLFAKLMRDYALAQGVAHIDAKIESIRLNSDNGFIESLSLDNQQKIAGDLFIDCTGFNGLLISGALKTGYVDWSQWLLCDRALAVQSELVGEPTARTVSTAHSAGWQWKIPLQHRQGNGYVYSSQQISDEQAQDTLLQHIDGKVLHQPRKFSFTAGRRAQAWNKNCIAIGLTAGFLEPLESTSIALIETGIEKICGSFPIPYFNQERVDYFNQVTATEWERIRDFIILHYKANQRTDTEFWQHCRNMPVPDSLQQKINAYQERGDLLHFPWEIFHPDSWLAIYSGFGVYPKMYNQNVDRLNTDYLRESLAAMRKSIADAVAGLPTHQEFINEHCKVQPV</sequence>
<dbReference type="Gene3D" id="3.50.50.60">
    <property type="entry name" value="FAD/NAD(P)-binding domain"/>
    <property type="match status" value="1"/>
</dbReference>
<accession>A0ABU1UU75</accession>
<dbReference type="Pfam" id="PF04820">
    <property type="entry name" value="Trp_halogenase"/>
    <property type="match status" value="1"/>
</dbReference>
<dbReference type="EMBL" id="JAVDVX010000001">
    <property type="protein sequence ID" value="MDR7088722.1"/>
    <property type="molecule type" value="Genomic_DNA"/>
</dbReference>
<dbReference type="SUPFAM" id="SSF51905">
    <property type="entry name" value="FAD/NAD(P)-binding domain"/>
    <property type="match status" value="1"/>
</dbReference>
<dbReference type="PANTHER" id="PTHR43747">
    <property type="entry name" value="FAD-BINDING PROTEIN"/>
    <property type="match status" value="1"/>
</dbReference>
<dbReference type="InterPro" id="IPR036188">
    <property type="entry name" value="FAD/NAD-bd_sf"/>
</dbReference>
<name>A0ABU1UU75_9GAMM</name>
<dbReference type="PIRSF" id="PIRSF011396">
    <property type="entry name" value="Trp_halogenase"/>
    <property type="match status" value="1"/>
</dbReference>
<dbReference type="PANTHER" id="PTHR43747:SF4">
    <property type="entry name" value="FLAVIN-DEPENDENT TRYPTOPHAN HALOGENASE"/>
    <property type="match status" value="1"/>
</dbReference>
<evidence type="ECO:0000313" key="1">
    <source>
        <dbReference type="EMBL" id="MDR7088722.1"/>
    </source>
</evidence>
<dbReference type="InterPro" id="IPR006905">
    <property type="entry name" value="Flavin_halogenase"/>
</dbReference>
<reference evidence="1 2" key="1">
    <citation type="submission" date="2023-07" db="EMBL/GenBank/DDBJ databases">
        <title>Sorghum-associated microbial communities from plants grown in Nebraska, USA.</title>
        <authorList>
            <person name="Schachtman D."/>
        </authorList>
    </citation>
    <scope>NUCLEOTIDE SEQUENCE [LARGE SCALE GENOMIC DNA]</scope>
    <source>
        <strain evidence="1 2">BE190</strain>
    </source>
</reference>
<dbReference type="RefSeq" id="WP_310068715.1">
    <property type="nucleotide sequence ID" value="NZ_JAVDVX010000001.1"/>
</dbReference>
<dbReference type="Proteomes" id="UP001253595">
    <property type="component" value="Unassembled WGS sequence"/>
</dbReference>
<dbReference type="InterPro" id="IPR050816">
    <property type="entry name" value="Flavin-dep_Halogenase_NPB"/>
</dbReference>
<dbReference type="InterPro" id="IPR033856">
    <property type="entry name" value="Trp_halogen"/>
</dbReference>
<dbReference type="EC" id="1.14.19.9" evidence="1"/>
<gene>
    <name evidence="1" type="ORF">J2X05_000725</name>
</gene>
<comment type="caution">
    <text evidence="1">The sequence shown here is derived from an EMBL/GenBank/DDBJ whole genome shotgun (WGS) entry which is preliminary data.</text>
</comment>
<organism evidence="1 2">
    <name type="scientific">Cellvibrio fibrivorans</name>
    <dbReference type="NCBI Taxonomy" id="126350"/>
    <lineage>
        <taxon>Bacteria</taxon>
        <taxon>Pseudomonadati</taxon>
        <taxon>Pseudomonadota</taxon>
        <taxon>Gammaproteobacteria</taxon>
        <taxon>Cellvibrionales</taxon>
        <taxon>Cellvibrionaceae</taxon>
        <taxon>Cellvibrio</taxon>
    </lineage>
</organism>
<proteinExistence type="predicted"/>
<keyword evidence="1" id="KW-0560">Oxidoreductase</keyword>
<keyword evidence="2" id="KW-1185">Reference proteome</keyword>
<evidence type="ECO:0000313" key="2">
    <source>
        <dbReference type="Proteomes" id="UP001253595"/>
    </source>
</evidence>
<dbReference type="GO" id="GO:0016491">
    <property type="term" value="F:oxidoreductase activity"/>
    <property type="evidence" value="ECO:0007669"/>
    <property type="project" value="UniProtKB-KW"/>
</dbReference>